<evidence type="ECO:0000313" key="3">
    <source>
        <dbReference type="Proteomes" id="UP000287519"/>
    </source>
</evidence>
<keyword evidence="3" id="KW-1185">Reference proteome</keyword>
<sequence>MEAHDIPDRLVSPNWSPAQTVCAAFAAASTTTGLLVTVTTGRPISLGLLLLGLLTFAVMHTSRVTGPYLVLSGTVELQLGLVSRSTTSPRWSHDVLLTPGTAYGVVGIAAVVLGCLYCRIATSRYRGCFFGAG</sequence>
<dbReference type="OrthoDB" id="9922470at2"/>
<accession>A0A402CM10</accession>
<keyword evidence="1" id="KW-1133">Transmembrane helix</keyword>
<protein>
    <submittedName>
        <fullName evidence="2">Uncharacterized protein</fullName>
    </submittedName>
</protein>
<keyword evidence="1" id="KW-0812">Transmembrane</keyword>
<keyword evidence="1" id="KW-0472">Membrane</keyword>
<dbReference type="Proteomes" id="UP000287519">
    <property type="component" value="Unassembled WGS sequence"/>
</dbReference>
<dbReference type="AlphaFoldDB" id="A0A402CM10"/>
<reference evidence="2 3" key="1">
    <citation type="submission" date="2018-11" db="EMBL/GenBank/DDBJ databases">
        <title>Microbial catabolism of amino acid.</title>
        <authorList>
            <person name="Hibi M."/>
            <person name="Ogawa J."/>
        </authorList>
    </citation>
    <scope>NUCLEOTIDE SEQUENCE [LARGE SCALE GENOMIC DNA]</scope>
    <source>
        <strain evidence="2 3">C31-06</strain>
    </source>
</reference>
<dbReference type="EMBL" id="BHYM01000100">
    <property type="protein sequence ID" value="GCE44667.1"/>
    <property type="molecule type" value="Genomic_DNA"/>
</dbReference>
<feature type="transmembrane region" description="Helical" evidence="1">
    <location>
        <begin position="18"/>
        <end position="37"/>
    </location>
</feature>
<name>A0A402CM10_RHOWR</name>
<proteinExistence type="predicted"/>
<organism evidence="2 3">
    <name type="scientific">Rhodococcus wratislaviensis</name>
    <name type="common">Tsukamurella wratislaviensis</name>
    <dbReference type="NCBI Taxonomy" id="44752"/>
    <lineage>
        <taxon>Bacteria</taxon>
        <taxon>Bacillati</taxon>
        <taxon>Actinomycetota</taxon>
        <taxon>Actinomycetes</taxon>
        <taxon>Mycobacteriales</taxon>
        <taxon>Nocardiaceae</taxon>
        <taxon>Rhodococcus</taxon>
    </lineage>
</organism>
<comment type="caution">
    <text evidence="2">The sequence shown here is derived from an EMBL/GenBank/DDBJ whole genome shotgun (WGS) entry which is preliminary data.</text>
</comment>
<gene>
    <name evidence="2" type="ORF">Rhow_000258</name>
</gene>
<dbReference type="RefSeq" id="WP_124396224.1">
    <property type="nucleotide sequence ID" value="NZ_BHYM01000100.1"/>
</dbReference>
<evidence type="ECO:0000313" key="2">
    <source>
        <dbReference type="EMBL" id="GCE44667.1"/>
    </source>
</evidence>
<feature type="transmembrane region" description="Helical" evidence="1">
    <location>
        <begin position="44"/>
        <end position="62"/>
    </location>
</feature>
<evidence type="ECO:0000256" key="1">
    <source>
        <dbReference type="SAM" id="Phobius"/>
    </source>
</evidence>
<feature type="transmembrane region" description="Helical" evidence="1">
    <location>
        <begin position="100"/>
        <end position="120"/>
    </location>
</feature>